<evidence type="ECO:0008006" key="3">
    <source>
        <dbReference type="Google" id="ProtNLM"/>
    </source>
</evidence>
<keyword evidence="2" id="KW-1185">Reference proteome</keyword>
<evidence type="ECO:0000313" key="2">
    <source>
        <dbReference type="Proteomes" id="UP001470288"/>
    </source>
</evidence>
<sequence>MLYVFVMTGFQAEKYRTLTQQAQSLAVTVGQGADEGDPYTRLYAYDQVTLPFTAFSFGSRSVVQRVVVRDWVGYTEESFSGDGEIFVYVTPKGEVYHRSRDCRYLNVSIQSIAAGQLDAARNWDGSRYTACVYCVKKEKPGAMVYITNYGTNYHNRKTCRGLKRTVMAIPYSQTGGMRCCQGCGGS</sequence>
<name>A0ABV1I195_9FIRM</name>
<dbReference type="EMBL" id="JBBMFC010000014">
    <property type="protein sequence ID" value="MEQ2578959.1"/>
    <property type="molecule type" value="Genomic_DNA"/>
</dbReference>
<dbReference type="Proteomes" id="UP001470288">
    <property type="component" value="Unassembled WGS sequence"/>
</dbReference>
<organism evidence="1 2">
    <name type="scientific">Hominiventricola aquisgranensis</name>
    <dbReference type="NCBI Taxonomy" id="3133164"/>
    <lineage>
        <taxon>Bacteria</taxon>
        <taxon>Bacillati</taxon>
        <taxon>Bacillota</taxon>
        <taxon>Clostridia</taxon>
        <taxon>Lachnospirales</taxon>
        <taxon>Lachnospiraceae</taxon>
        <taxon>Hominiventricola</taxon>
    </lineage>
</organism>
<proteinExistence type="predicted"/>
<accession>A0ABV1I195</accession>
<dbReference type="RefSeq" id="WP_147357096.1">
    <property type="nucleotide sequence ID" value="NZ_JBBMFC010000014.1"/>
</dbReference>
<evidence type="ECO:0000313" key="1">
    <source>
        <dbReference type="EMBL" id="MEQ2578959.1"/>
    </source>
</evidence>
<protein>
    <recommendedName>
        <fullName evidence="3">Pilus assembly protein</fullName>
    </recommendedName>
</protein>
<reference evidence="1 2" key="1">
    <citation type="submission" date="2024-03" db="EMBL/GenBank/DDBJ databases">
        <title>Human intestinal bacterial collection.</title>
        <authorList>
            <person name="Pauvert C."/>
            <person name="Hitch T.C.A."/>
            <person name="Clavel T."/>
        </authorList>
    </citation>
    <scope>NUCLEOTIDE SEQUENCE [LARGE SCALE GENOMIC DNA]</scope>
    <source>
        <strain evidence="1 2">CLA-AA-H78B</strain>
    </source>
</reference>
<gene>
    <name evidence="1" type="ORF">WMO62_08920</name>
</gene>
<comment type="caution">
    <text evidence="1">The sequence shown here is derived from an EMBL/GenBank/DDBJ whole genome shotgun (WGS) entry which is preliminary data.</text>
</comment>